<dbReference type="InterPro" id="IPR016024">
    <property type="entry name" value="ARM-type_fold"/>
</dbReference>
<evidence type="ECO:0000256" key="2">
    <source>
        <dbReference type="SAM" id="MobiDB-lite"/>
    </source>
</evidence>
<reference evidence="4" key="1">
    <citation type="submission" date="2025-08" db="UniProtKB">
        <authorList>
            <consortium name="RefSeq"/>
        </authorList>
    </citation>
    <scope>IDENTIFICATION</scope>
    <source>
        <tissue evidence="4">Tentacle</tissue>
    </source>
</reference>
<comment type="similarity">
    <text evidence="1">Belongs to the RRN3 family.</text>
</comment>
<accession>A0A6P8JC29</accession>
<dbReference type="SUPFAM" id="SSF48371">
    <property type="entry name" value="ARM repeat"/>
    <property type="match status" value="1"/>
</dbReference>
<dbReference type="GO" id="GO:0001181">
    <property type="term" value="F:RNA polymerase I general transcription initiation factor activity"/>
    <property type="evidence" value="ECO:0007669"/>
    <property type="project" value="InterPro"/>
</dbReference>
<dbReference type="FunCoup" id="A0A6P8JC29">
    <property type="interactions" value="2301"/>
</dbReference>
<dbReference type="PANTHER" id="PTHR12790">
    <property type="entry name" value="TRANSCRIPTION INITIATION FACTOR IA RRN3"/>
    <property type="match status" value="1"/>
</dbReference>
<dbReference type="KEGG" id="aten:116307982"/>
<feature type="region of interest" description="Disordered" evidence="2">
    <location>
        <begin position="1"/>
        <end position="48"/>
    </location>
</feature>
<dbReference type="PANTHER" id="PTHR12790:SF0">
    <property type="entry name" value="RNA POLYMERASE I-SPECIFIC TRANSCRIPTION INITIATION FACTOR RRN3-RELATED"/>
    <property type="match status" value="1"/>
</dbReference>
<name>A0A6P8JC29_ACTTE</name>
<dbReference type="Pfam" id="PF05327">
    <property type="entry name" value="RRN3"/>
    <property type="match status" value="1"/>
</dbReference>
<dbReference type="InterPro" id="IPR007991">
    <property type="entry name" value="RNA_pol_I_trans_ini_fac_RRN3"/>
</dbReference>
<dbReference type="AlphaFoldDB" id="A0A6P8JC29"/>
<dbReference type="GO" id="GO:0006361">
    <property type="term" value="P:transcription initiation at RNA polymerase I promoter"/>
    <property type="evidence" value="ECO:0007669"/>
    <property type="project" value="InterPro"/>
</dbReference>
<dbReference type="GeneID" id="116307982"/>
<protein>
    <submittedName>
        <fullName evidence="4">RNA polymerase I-specific transcription initiation factor RRN3-like</fullName>
    </submittedName>
</protein>
<gene>
    <name evidence="4" type="primary">LOC116307982</name>
</gene>
<dbReference type="GO" id="GO:0005634">
    <property type="term" value="C:nucleus"/>
    <property type="evidence" value="ECO:0007669"/>
    <property type="project" value="TreeGrafter"/>
</dbReference>
<dbReference type="Proteomes" id="UP000515163">
    <property type="component" value="Unplaced"/>
</dbReference>
<feature type="compositionally biased region" description="Low complexity" evidence="2">
    <location>
        <begin position="39"/>
        <end position="48"/>
    </location>
</feature>
<dbReference type="InParanoid" id="A0A6P8JC29"/>
<evidence type="ECO:0000313" key="4">
    <source>
        <dbReference type="RefSeq" id="XP_031574180.1"/>
    </source>
</evidence>
<sequence>MPPRGKTVARMSNDNEESDVKSPELNSVYISESKEEETSSSSSAEETQTNSAVLVSSLIINQALENFSKGQQKEYDALVQKLGDSSLTSVHLRRYLKALRRCTSSLTKKCDILVGTILKLNWANADDETADEFVEFLMSLVSAQTYYLRACLRMLTKLFLPTIPKGVDPEDVNMEKQQNIFNHAHDGLQAILEIVPTTPKFLLPILSDNLPYFKKHSIYQTSYVKNLLHITQYLPSIQQDVLECVINHVTRIDVEVPRHELDEPEEEENTQFEVDLECIKKESTTEDDDESKEIVENEMAETLDQLMEILFKYIKEICFVDGLYHVDASTELFNQLIRVFDKIILPTHASCHVHFAIFYICSIDQTFVNSFLDSCWKKIEDINTPAIIRQACAAYIASIVARAKYIVVSTVKVCLELLTHWVHCYIDVHDASCSGPDAARHGPFYSVCQALFYMFVFRHRSLLDLEDGHKFLRRLNFERIITSRLNPLKVCLPNIVNLFAHVTRRYEILLCYTVIERNKRSMLPVATTQSNKAASRLTVFNQLDSFFPFDPYLLRRSGKFIKPLYQDWQGIDEETDIHDELNEQGKVFDSEDEEGEEYMEYGKTPDIDVPGLTPEMSMCISPGFSFSPIEKETRLHHSTHRVTKHKT</sequence>
<dbReference type="OrthoDB" id="26970at2759"/>
<organism evidence="3 4">
    <name type="scientific">Actinia tenebrosa</name>
    <name type="common">Australian red waratah sea anemone</name>
    <dbReference type="NCBI Taxonomy" id="6105"/>
    <lineage>
        <taxon>Eukaryota</taxon>
        <taxon>Metazoa</taxon>
        <taxon>Cnidaria</taxon>
        <taxon>Anthozoa</taxon>
        <taxon>Hexacorallia</taxon>
        <taxon>Actiniaria</taxon>
        <taxon>Actiniidae</taxon>
        <taxon>Actinia</taxon>
    </lineage>
</organism>
<keyword evidence="3" id="KW-1185">Reference proteome</keyword>
<evidence type="ECO:0000256" key="1">
    <source>
        <dbReference type="ARBA" id="ARBA00010098"/>
    </source>
</evidence>
<dbReference type="RefSeq" id="XP_031574180.1">
    <property type="nucleotide sequence ID" value="XM_031718320.1"/>
</dbReference>
<evidence type="ECO:0000313" key="3">
    <source>
        <dbReference type="Proteomes" id="UP000515163"/>
    </source>
</evidence>
<proteinExistence type="inferred from homology"/>
<dbReference type="GO" id="GO:0001042">
    <property type="term" value="F:RNA polymerase I core binding"/>
    <property type="evidence" value="ECO:0007669"/>
    <property type="project" value="TreeGrafter"/>
</dbReference>